<dbReference type="InterPro" id="IPR014032">
    <property type="entry name" value="Peptidase_A24A_bac"/>
</dbReference>
<protein>
    <submittedName>
        <fullName evidence="5">Prepilin peptidase</fullName>
    </submittedName>
</protein>
<dbReference type="PRINTS" id="PR00864">
    <property type="entry name" value="PREPILNPTASE"/>
</dbReference>
<evidence type="ECO:0000313" key="5">
    <source>
        <dbReference type="EMBL" id="GGU77781.1"/>
    </source>
</evidence>
<feature type="transmembrane region" description="Helical" evidence="3">
    <location>
        <begin position="69"/>
        <end position="86"/>
    </location>
</feature>
<evidence type="ECO:0000313" key="6">
    <source>
        <dbReference type="Proteomes" id="UP000654471"/>
    </source>
</evidence>
<evidence type="ECO:0000256" key="3">
    <source>
        <dbReference type="SAM" id="Phobius"/>
    </source>
</evidence>
<dbReference type="InterPro" id="IPR000045">
    <property type="entry name" value="Prepilin_IV_endopep_pep"/>
</dbReference>
<feature type="transmembrane region" description="Helical" evidence="3">
    <location>
        <begin position="93"/>
        <end position="113"/>
    </location>
</feature>
<organism evidence="5 6">
    <name type="scientific">Streptomyces albospinus</name>
    <dbReference type="NCBI Taxonomy" id="285515"/>
    <lineage>
        <taxon>Bacteria</taxon>
        <taxon>Bacillati</taxon>
        <taxon>Actinomycetota</taxon>
        <taxon>Actinomycetes</taxon>
        <taxon>Kitasatosporales</taxon>
        <taxon>Streptomycetaceae</taxon>
        <taxon>Streptomyces</taxon>
    </lineage>
</organism>
<feature type="domain" description="Prepilin type IV endopeptidase peptidase" evidence="4">
    <location>
        <begin position="98"/>
        <end position="208"/>
    </location>
</feature>
<feature type="transmembrane region" description="Helical" evidence="3">
    <location>
        <begin position="225"/>
        <end position="243"/>
    </location>
</feature>
<comment type="similarity">
    <text evidence="1 2">Belongs to the peptidase A24 family.</text>
</comment>
<feature type="transmembrane region" description="Helical" evidence="3">
    <location>
        <begin position="119"/>
        <end position="138"/>
    </location>
</feature>
<dbReference type="Gene3D" id="1.20.120.1220">
    <property type="match status" value="1"/>
</dbReference>
<dbReference type="PANTHER" id="PTHR30487:SF0">
    <property type="entry name" value="PREPILIN LEADER PEPTIDASE_N-METHYLTRANSFERASE-RELATED"/>
    <property type="match status" value="1"/>
</dbReference>
<name>A0ABQ2VDL6_9ACTN</name>
<dbReference type="EMBL" id="BMRP01000018">
    <property type="protein sequence ID" value="GGU77781.1"/>
    <property type="molecule type" value="Genomic_DNA"/>
</dbReference>
<dbReference type="Pfam" id="PF01478">
    <property type="entry name" value="Peptidase_A24"/>
    <property type="match status" value="1"/>
</dbReference>
<accession>A0ABQ2VDL6</accession>
<gene>
    <name evidence="5" type="ORF">GCM10010211_49650</name>
</gene>
<dbReference type="InterPro" id="IPR050882">
    <property type="entry name" value="Prepilin_peptidase/N-MTase"/>
</dbReference>
<keyword evidence="3" id="KW-0472">Membrane</keyword>
<evidence type="ECO:0000256" key="1">
    <source>
        <dbReference type="ARBA" id="ARBA00005801"/>
    </source>
</evidence>
<feature type="transmembrane region" description="Helical" evidence="3">
    <location>
        <begin position="145"/>
        <end position="165"/>
    </location>
</feature>
<comment type="caution">
    <text evidence="5">The sequence shown here is derived from an EMBL/GenBank/DDBJ whole genome shotgun (WGS) entry which is preliminary data.</text>
</comment>
<evidence type="ECO:0000256" key="2">
    <source>
        <dbReference type="RuleBase" id="RU003793"/>
    </source>
</evidence>
<feature type="transmembrane region" description="Helical" evidence="3">
    <location>
        <begin position="185"/>
        <end position="213"/>
    </location>
</feature>
<reference evidence="6" key="1">
    <citation type="journal article" date="2019" name="Int. J. Syst. Evol. Microbiol.">
        <title>The Global Catalogue of Microorganisms (GCM) 10K type strain sequencing project: providing services to taxonomists for standard genome sequencing and annotation.</title>
        <authorList>
            <consortium name="The Broad Institute Genomics Platform"/>
            <consortium name="The Broad Institute Genome Sequencing Center for Infectious Disease"/>
            <person name="Wu L."/>
            <person name="Ma J."/>
        </authorList>
    </citation>
    <scope>NUCLEOTIDE SEQUENCE [LARGE SCALE GENOMIC DNA]</scope>
    <source>
        <strain evidence="6">JCM 3399</strain>
    </source>
</reference>
<proteinExistence type="inferred from homology"/>
<keyword evidence="3" id="KW-0812">Transmembrane</keyword>
<dbReference type="PANTHER" id="PTHR30487">
    <property type="entry name" value="TYPE 4 PREPILIN-LIKE PROTEINS LEADER PEPTIDE-PROCESSING ENZYME"/>
    <property type="match status" value="1"/>
</dbReference>
<dbReference type="Proteomes" id="UP000654471">
    <property type="component" value="Unassembled WGS sequence"/>
</dbReference>
<keyword evidence="3" id="KW-1133">Transmembrane helix</keyword>
<evidence type="ECO:0000259" key="4">
    <source>
        <dbReference type="Pfam" id="PF01478"/>
    </source>
</evidence>
<dbReference type="RefSeq" id="WP_189303392.1">
    <property type="nucleotide sequence ID" value="NZ_BMRP01000018.1"/>
</dbReference>
<keyword evidence="6" id="KW-1185">Reference proteome</keyword>
<sequence>MSVLLMILAAAYGAATGLLLPRPAHRMSVEPEDDWRAGCPAGHPITGALRGWLGPGRCPACRAPYGPGALPPAAAGALVCAALAAVAGARPELAAWLLTAPVAVLLAIIDWRVRRLPDVLTLPLAGVLALALGLAAWCTGEPGPWLRALLAGAALAACYLVLHLVNPSGIGLGDVKLAIGLGVALGWYGWRTLVTGGAAGILLGALYGAGLLLTRRSGRNTTMPFGPFMIAGAFCALLLGAAASR</sequence>